<accession>A0A6H5FVG6</accession>
<dbReference type="Proteomes" id="UP000479000">
    <property type="component" value="Unassembled WGS sequence"/>
</dbReference>
<dbReference type="AlphaFoldDB" id="A0A6H5FVG6"/>
<feature type="non-terminal residue" evidence="1">
    <location>
        <position position="1"/>
    </location>
</feature>
<evidence type="ECO:0000313" key="1">
    <source>
        <dbReference type="EMBL" id="CAA9993661.1"/>
    </source>
</evidence>
<keyword evidence="2" id="KW-1185">Reference proteome</keyword>
<evidence type="ECO:0000313" key="2">
    <source>
        <dbReference type="Proteomes" id="UP000479000"/>
    </source>
</evidence>
<proteinExistence type="predicted"/>
<reference evidence="1 2" key="1">
    <citation type="submission" date="2020-02" db="EMBL/GenBank/DDBJ databases">
        <authorList>
            <person name="Ferguson B K."/>
        </authorList>
    </citation>
    <scope>NUCLEOTIDE SEQUENCE [LARGE SCALE GENOMIC DNA]</scope>
</reference>
<gene>
    <name evidence="1" type="ORF">NTEN_LOCUS563</name>
</gene>
<sequence length="119" mass="14209">SKWKYWNRPKIENRYSKYPEYYKNRGENNCSNSHFANFSLDQRRDDVPRVNVYCDKSTQYVPLQFRQGPAHQGSQIIQVDKRFLLKRQQGVSNRRLVGEDTMDLSCPHNLRNGQDQLKN</sequence>
<dbReference type="EMBL" id="CADCXU010000977">
    <property type="protein sequence ID" value="CAA9993661.1"/>
    <property type="molecule type" value="Genomic_DNA"/>
</dbReference>
<protein>
    <submittedName>
        <fullName evidence="1">Uncharacterized protein</fullName>
    </submittedName>
</protein>
<name>A0A6H5FVG6_9HEMI</name>
<organism evidence="1 2">
    <name type="scientific">Nesidiocoris tenuis</name>
    <dbReference type="NCBI Taxonomy" id="355587"/>
    <lineage>
        <taxon>Eukaryota</taxon>
        <taxon>Metazoa</taxon>
        <taxon>Ecdysozoa</taxon>
        <taxon>Arthropoda</taxon>
        <taxon>Hexapoda</taxon>
        <taxon>Insecta</taxon>
        <taxon>Pterygota</taxon>
        <taxon>Neoptera</taxon>
        <taxon>Paraneoptera</taxon>
        <taxon>Hemiptera</taxon>
        <taxon>Heteroptera</taxon>
        <taxon>Panheteroptera</taxon>
        <taxon>Cimicomorpha</taxon>
        <taxon>Miridae</taxon>
        <taxon>Dicyphina</taxon>
        <taxon>Nesidiocoris</taxon>
    </lineage>
</organism>